<comment type="caution">
    <text evidence="10">The sequence shown here is derived from an EMBL/GenBank/DDBJ whole genome shotgun (WGS) entry which is preliminary data.</text>
</comment>
<evidence type="ECO:0000256" key="4">
    <source>
        <dbReference type="ARBA" id="ARBA00022679"/>
    </source>
</evidence>
<feature type="transmembrane region" description="Helical" evidence="8">
    <location>
        <begin position="286"/>
        <end position="302"/>
    </location>
</feature>
<feature type="transmembrane region" description="Helical" evidence="8">
    <location>
        <begin position="109"/>
        <end position="129"/>
    </location>
</feature>
<evidence type="ECO:0000259" key="9">
    <source>
        <dbReference type="Pfam" id="PF13231"/>
    </source>
</evidence>
<evidence type="ECO:0000256" key="5">
    <source>
        <dbReference type="ARBA" id="ARBA00022692"/>
    </source>
</evidence>
<gene>
    <name evidence="10" type="ORF">UU34_C0005G0010</name>
</gene>
<feature type="transmembrane region" description="Helical" evidence="8">
    <location>
        <begin position="160"/>
        <end position="176"/>
    </location>
</feature>
<dbReference type="InterPro" id="IPR050297">
    <property type="entry name" value="LipidA_mod_glycosyltrf_83"/>
</dbReference>
<sequence length="435" mass="49142">MTRWQKLLVFAVIVLGTVLRLHTYDVYPQRGATSDEYTYSFLGQSLLTGGVPISWSYFGGYKNHRDLTINKLYFPIVWPYFDHPPLSGILVAAWAIVNGETTFEQISLSTIRLVPILFTFISSVLLFFLLYRQYGFAIALPALIIYSTSTIMVVSSRVVMAENLLTPLLLGALVYYERVRKKISLRSAIILGIISSLAVWTKELGIVVAMSVVALFIYDKQKLFHSIVVVAIVAAAILGYVVYGFAYDKEVFLTIVATQASRMVGPETLLMLASRPVLINKVFYDGWYLFGLVGVFACFVDWKKHFRMLLPFFIYFVLLVGSLTREGDMGWYMIVAYPFLAAASAIVLGDWWKKPNAMILVAVLIIGLSFFYYLIELPFGSTLARFRLFLGVSFIPYISASMLHRERAVVGIQRVTMGTLLFLTALQTYFYIHPA</sequence>
<evidence type="ECO:0000313" key="10">
    <source>
        <dbReference type="EMBL" id="KKR87336.1"/>
    </source>
</evidence>
<feature type="transmembrane region" description="Helical" evidence="8">
    <location>
        <begin position="72"/>
        <end position="97"/>
    </location>
</feature>
<feature type="transmembrane region" description="Helical" evidence="8">
    <location>
        <begin position="309"/>
        <end position="325"/>
    </location>
</feature>
<dbReference type="GO" id="GO:0005886">
    <property type="term" value="C:plasma membrane"/>
    <property type="evidence" value="ECO:0007669"/>
    <property type="project" value="UniProtKB-SubCell"/>
</dbReference>
<feature type="transmembrane region" description="Helical" evidence="8">
    <location>
        <begin position="39"/>
        <end position="60"/>
    </location>
</feature>
<feature type="transmembrane region" description="Helical" evidence="8">
    <location>
        <begin position="136"/>
        <end position="154"/>
    </location>
</feature>
<feature type="transmembrane region" description="Helical" evidence="8">
    <location>
        <begin position="415"/>
        <end position="432"/>
    </location>
</feature>
<accession>A0A0G0UIJ1</accession>
<evidence type="ECO:0000256" key="2">
    <source>
        <dbReference type="ARBA" id="ARBA00022475"/>
    </source>
</evidence>
<protein>
    <recommendedName>
        <fullName evidence="9">Glycosyltransferase RgtA/B/C/D-like domain-containing protein</fullName>
    </recommendedName>
</protein>
<feature type="transmembrane region" description="Helical" evidence="8">
    <location>
        <begin position="223"/>
        <end position="245"/>
    </location>
</feature>
<comment type="subcellular location">
    <subcellularLocation>
        <location evidence="1">Cell membrane</location>
        <topology evidence="1">Multi-pass membrane protein</topology>
    </subcellularLocation>
</comment>
<keyword evidence="7 8" id="KW-0472">Membrane</keyword>
<dbReference type="Proteomes" id="UP000034854">
    <property type="component" value="Unassembled WGS sequence"/>
</dbReference>
<feature type="domain" description="Glycosyltransferase RgtA/B/C/D-like" evidence="9">
    <location>
        <begin position="82"/>
        <end position="237"/>
    </location>
</feature>
<keyword evidence="3" id="KW-0328">Glycosyltransferase</keyword>
<evidence type="ECO:0000256" key="7">
    <source>
        <dbReference type="ARBA" id="ARBA00023136"/>
    </source>
</evidence>
<feature type="transmembrane region" description="Helical" evidence="8">
    <location>
        <begin position="331"/>
        <end position="349"/>
    </location>
</feature>
<dbReference type="GO" id="GO:0009103">
    <property type="term" value="P:lipopolysaccharide biosynthetic process"/>
    <property type="evidence" value="ECO:0007669"/>
    <property type="project" value="UniProtKB-ARBA"/>
</dbReference>
<evidence type="ECO:0000313" key="11">
    <source>
        <dbReference type="Proteomes" id="UP000034854"/>
    </source>
</evidence>
<dbReference type="PANTHER" id="PTHR33908:SF11">
    <property type="entry name" value="MEMBRANE PROTEIN"/>
    <property type="match status" value="1"/>
</dbReference>
<evidence type="ECO:0000256" key="6">
    <source>
        <dbReference type="ARBA" id="ARBA00022989"/>
    </source>
</evidence>
<dbReference type="PANTHER" id="PTHR33908">
    <property type="entry name" value="MANNOSYLTRANSFERASE YKCB-RELATED"/>
    <property type="match status" value="1"/>
</dbReference>
<feature type="transmembrane region" description="Helical" evidence="8">
    <location>
        <begin position="188"/>
        <end position="217"/>
    </location>
</feature>
<keyword evidence="2" id="KW-1003">Cell membrane</keyword>
<evidence type="ECO:0000256" key="1">
    <source>
        <dbReference type="ARBA" id="ARBA00004651"/>
    </source>
</evidence>
<dbReference type="AlphaFoldDB" id="A0A0G0UIJ1"/>
<name>A0A0G0UIJ1_9BACT</name>
<dbReference type="GO" id="GO:0016763">
    <property type="term" value="F:pentosyltransferase activity"/>
    <property type="evidence" value="ECO:0007669"/>
    <property type="project" value="TreeGrafter"/>
</dbReference>
<organism evidence="10 11">
    <name type="scientific">Candidatus Curtissbacteria bacterium GW2011_GWA1_41_11</name>
    <dbReference type="NCBI Taxonomy" id="1618409"/>
    <lineage>
        <taxon>Bacteria</taxon>
        <taxon>Candidatus Curtissiibacteriota</taxon>
    </lineage>
</organism>
<keyword evidence="4" id="KW-0808">Transferase</keyword>
<evidence type="ECO:0000256" key="8">
    <source>
        <dbReference type="SAM" id="Phobius"/>
    </source>
</evidence>
<feature type="transmembrane region" description="Helical" evidence="8">
    <location>
        <begin position="356"/>
        <end position="374"/>
    </location>
</feature>
<dbReference type="InterPro" id="IPR038731">
    <property type="entry name" value="RgtA/B/C-like"/>
</dbReference>
<keyword evidence="6 8" id="KW-1133">Transmembrane helix</keyword>
<proteinExistence type="predicted"/>
<keyword evidence="5 8" id="KW-0812">Transmembrane</keyword>
<reference evidence="10 11" key="1">
    <citation type="journal article" date="2015" name="Nature">
        <title>rRNA introns, odd ribosomes, and small enigmatic genomes across a large radiation of phyla.</title>
        <authorList>
            <person name="Brown C.T."/>
            <person name="Hug L.A."/>
            <person name="Thomas B.C."/>
            <person name="Sharon I."/>
            <person name="Castelle C.J."/>
            <person name="Singh A."/>
            <person name="Wilkins M.J."/>
            <person name="Williams K.H."/>
            <person name="Banfield J.F."/>
        </authorList>
    </citation>
    <scope>NUCLEOTIDE SEQUENCE [LARGE SCALE GENOMIC DNA]</scope>
</reference>
<evidence type="ECO:0000256" key="3">
    <source>
        <dbReference type="ARBA" id="ARBA00022676"/>
    </source>
</evidence>
<dbReference type="Pfam" id="PF13231">
    <property type="entry name" value="PMT_2"/>
    <property type="match status" value="1"/>
</dbReference>
<dbReference type="EMBL" id="LCAG01000005">
    <property type="protein sequence ID" value="KKR87336.1"/>
    <property type="molecule type" value="Genomic_DNA"/>
</dbReference>